<dbReference type="AlphaFoldDB" id="A0A5R8ZK08"/>
<comment type="caution">
    <text evidence="6">The sequence shown here is derived from an EMBL/GenBank/DDBJ whole genome shotgun (WGS) entry which is preliminary data.</text>
</comment>
<dbReference type="InterPro" id="IPR029024">
    <property type="entry name" value="TerB-like"/>
</dbReference>
<keyword evidence="2" id="KW-0812">Transmembrane</keyword>
<gene>
    <name evidence="6" type="ORF">FEM01_03020</name>
</gene>
<keyword evidence="7" id="KW-1185">Reference proteome</keyword>
<dbReference type="Pfam" id="PF13208">
    <property type="entry name" value="TerB_N"/>
    <property type="match status" value="1"/>
</dbReference>
<dbReference type="RefSeq" id="WP_138217789.1">
    <property type="nucleotide sequence ID" value="NZ_VAUO01000001.1"/>
</dbReference>
<dbReference type="Pfam" id="PF15615">
    <property type="entry name" value="TerB_C"/>
    <property type="match status" value="1"/>
</dbReference>
<feature type="domain" description="TerB N-terminal" evidence="4">
    <location>
        <begin position="127"/>
        <end position="330"/>
    </location>
</feature>
<feature type="region of interest" description="Disordered" evidence="1">
    <location>
        <begin position="704"/>
        <end position="728"/>
    </location>
</feature>
<feature type="transmembrane region" description="Helical" evidence="2">
    <location>
        <begin position="32"/>
        <end position="49"/>
    </location>
</feature>
<feature type="domain" description="TerB-C" evidence="5">
    <location>
        <begin position="665"/>
        <end position="806"/>
    </location>
</feature>
<dbReference type="EMBL" id="VAUO01000001">
    <property type="protein sequence ID" value="TLP65166.1"/>
    <property type="molecule type" value="Genomic_DNA"/>
</dbReference>
<evidence type="ECO:0000259" key="4">
    <source>
        <dbReference type="Pfam" id="PF13208"/>
    </source>
</evidence>
<name>A0A5R8ZK08_9PSED</name>
<evidence type="ECO:0000256" key="1">
    <source>
        <dbReference type="SAM" id="MobiDB-lite"/>
    </source>
</evidence>
<organism evidence="6 7">
    <name type="scientific">Pseudomonas mosselii</name>
    <dbReference type="NCBI Taxonomy" id="78327"/>
    <lineage>
        <taxon>Bacteria</taxon>
        <taxon>Pseudomonadati</taxon>
        <taxon>Pseudomonadota</taxon>
        <taxon>Gammaproteobacteria</taxon>
        <taxon>Pseudomonadales</taxon>
        <taxon>Pseudomonadaceae</taxon>
        <taxon>Pseudomonas</taxon>
    </lineage>
</organism>
<dbReference type="Pfam" id="PF05099">
    <property type="entry name" value="TerB"/>
    <property type="match status" value="1"/>
</dbReference>
<sequence length="808" mass="87548">MPRKRKGSGGGPIALYALFIVIALLAQIPKQVWIAIGVVLGIGVLVWAVRRASRAKRYVPEDDIVAEIAAASRQATSPTVTVQFSTNTSTRERDFHTVQVGSSSDSQSCTIPKPSAKPMGVRWLAENESINVAGLAIPGGMLYITERATQFGQSEPSLIDATLRVARSPMNLTERQMPYWPSYRSITPEARRAYLQWLAGGRRQPADAGYVFLFFYGLERRALIDAPTDPQAKAEIPAIKAEVERLLGLYGDNNSFRGYATRFLAHIDAGAVQPQSYISEPAASAADGYELPMSLRVALGQMAVDKYPLNPSWALAWALAEPNISRRTPVTRCPEQFAALFKNEFAKRYPNGIVLPQNKTKLKIAYRPASAGLNIPAVAVGDLPDVAATSGTRNKLQVIVEECTAVLDAFSRYLGRNPDAENSLEAILQLPTELWPAEAKAELEQLEQRVGGETICMSFGELAGRFKSAGALSRDKVVALARALESKRIGLEPDVLSGSRTPKAEDAIALFAADSDEGTLRSTDAYSAAAVTLDLASAVAAADGDTSLEEVNLLSGHIDSWDHLCVAHRKRLKAHLQIQLKQPPTLASLKKKLEPLPLEAKRKIASFLAHLAQADGEVTPQEVKLLERVYKSLALDPQFVYSDLHSAAVRPSQVVEAMTATGAPTSMAPSSESSGSGFALDMDKVARLQQETAEVSALLASVFNEESPTETPNASVQEAPQEQEGSTAEQLATVHGLDVEHSAFLRLLVSRTEWSRAELEDAASDMELMLDGALERINDTAFELFDMPVTEGDDPIEINPEILDELAL</sequence>
<dbReference type="OrthoDB" id="227636at2"/>
<keyword evidence="2" id="KW-1133">Transmembrane helix</keyword>
<evidence type="ECO:0000256" key="2">
    <source>
        <dbReference type="SAM" id="Phobius"/>
    </source>
</evidence>
<evidence type="ECO:0000313" key="6">
    <source>
        <dbReference type="EMBL" id="TLP65166.1"/>
    </source>
</evidence>
<proteinExistence type="predicted"/>
<dbReference type="SUPFAM" id="SSF158682">
    <property type="entry name" value="TerB-like"/>
    <property type="match status" value="1"/>
</dbReference>
<dbReference type="Gene3D" id="1.10.3680.10">
    <property type="entry name" value="TerB-like"/>
    <property type="match status" value="1"/>
</dbReference>
<evidence type="ECO:0000259" key="5">
    <source>
        <dbReference type="Pfam" id="PF15615"/>
    </source>
</evidence>
<feature type="domain" description="Co-chaperone DjlA N-terminal" evidence="3">
    <location>
        <begin position="535"/>
        <end position="638"/>
    </location>
</feature>
<evidence type="ECO:0000313" key="7">
    <source>
        <dbReference type="Proteomes" id="UP000309819"/>
    </source>
</evidence>
<dbReference type="InterPro" id="IPR025266">
    <property type="entry name" value="TerB_N"/>
</dbReference>
<feature type="transmembrane region" description="Helical" evidence="2">
    <location>
        <begin position="7"/>
        <end position="26"/>
    </location>
</feature>
<accession>A0A5R8ZK08</accession>
<keyword evidence="2" id="KW-0472">Membrane</keyword>
<dbReference type="CDD" id="cd07176">
    <property type="entry name" value="terB"/>
    <property type="match status" value="1"/>
</dbReference>
<dbReference type="InterPro" id="IPR028932">
    <property type="entry name" value="TerB-C"/>
</dbReference>
<evidence type="ECO:0000259" key="3">
    <source>
        <dbReference type="Pfam" id="PF05099"/>
    </source>
</evidence>
<reference evidence="6 7" key="1">
    <citation type="submission" date="2019-05" db="EMBL/GenBank/DDBJ databases">
        <title>Pseudomonas sp. SC006 isolated from lettuce that can produce HBGAs.</title>
        <authorList>
            <person name="Wang D."/>
            <person name="Liao N."/>
            <person name="Liu D."/>
            <person name="Zhang Z."/>
            <person name="Zou S."/>
        </authorList>
    </citation>
    <scope>NUCLEOTIDE SEQUENCE [LARGE SCALE GENOMIC DNA]</scope>
    <source>
        <strain evidence="6 7">SC006</strain>
    </source>
</reference>
<protein>
    <submittedName>
        <fullName evidence="6">Tellurite resistance protein TerB</fullName>
    </submittedName>
</protein>
<dbReference type="InterPro" id="IPR007791">
    <property type="entry name" value="DjlA_N"/>
</dbReference>
<dbReference type="Proteomes" id="UP000309819">
    <property type="component" value="Unassembled WGS sequence"/>
</dbReference>